<evidence type="ECO:0000313" key="5">
    <source>
        <dbReference type="Proteomes" id="UP000199632"/>
    </source>
</evidence>
<accession>A0A1H3P9Q7</accession>
<evidence type="ECO:0000256" key="1">
    <source>
        <dbReference type="ARBA" id="ARBA00022679"/>
    </source>
</evidence>
<dbReference type="InterPro" id="IPR000182">
    <property type="entry name" value="GNAT_dom"/>
</dbReference>
<dbReference type="InterPro" id="IPR016181">
    <property type="entry name" value="Acyl_CoA_acyltransferase"/>
</dbReference>
<keyword evidence="5" id="KW-1185">Reference proteome</keyword>
<keyword evidence="1 4" id="KW-0808">Transferase</keyword>
<gene>
    <name evidence="4" type="ORF">SAMN05421684_2691</name>
</gene>
<protein>
    <submittedName>
        <fullName evidence="4">Protein N-acetyltransferase, RimJ/RimL family</fullName>
    </submittedName>
</protein>
<dbReference type="SUPFAM" id="SSF55729">
    <property type="entry name" value="Acyl-CoA N-acyltransferases (Nat)"/>
    <property type="match status" value="1"/>
</dbReference>
<name>A0A1H3P9Q7_9ACTN</name>
<dbReference type="EMBL" id="FNQB01000001">
    <property type="protein sequence ID" value="SDY97770.1"/>
    <property type="molecule type" value="Genomic_DNA"/>
</dbReference>
<dbReference type="RefSeq" id="WP_373315405.1">
    <property type="nucleotide sequence ID" value="NZ_BOND01000025.1"/>
</dbReference>
<reference evidence="5" key="1">
    <citation type="submission" date="2016-10" db="EMBL/GenBank/DDBJ databases">
        <authorList>
            <person name="Varghese N."/>
            <person name="Submissions S."/>
        </authorList>
    </citation>
    <scope>NUCLEOTIDE SEQUENCE [LARGE SCALE GENOMIC DNA]</scope>
    <source>
        <strain evidence="5">DSM 44718</strain>
    </source>
</reference>
<organism evidence="4 5">
    <name type="scientific">Asanoa ishikariensis</name>
    <dbReference type="NCBI Taxonomy" id="137265"/>
    <lineage>
        <taxon>Bacteria</taxon>
        <taxon>Bacillati</taxon>
        <taxon>Actinomycetota</taxon>
        <taxon>Actinomycetes</taxon>
        <taxon>Micromonosporales</taxon>
        <taxon>Micromonosporaceae</taxon>
        <taxon>Asanoa</taxon>
    </lineage>
</organism>
<dbReference type="Gene3D" id="3.40.630.30">
    <property type="match status" value="1"/>
</dbReference>
<feature type="domain" description="N-acetyltransferase" evidence="3">
    <location>
        <begin position="19"/>
        <end position="160"/>
    </location>
</feature>
<dbReference type="InterPro" id="IPR050832">
    <property type="entry name" value="Bact_Acetyltransf"/>
</dbReference>
<evidence type="ECO:0000256" key="2">
    <source>
        <dbReference type="ARBA" id="ARBA00023315"/>
    </source>
</evidence>
<dbReference type="Proteomes" id="UP000199632">
    <property type="component" value="Unassembled WGS sequence"/>
</dbReference>
<dbReference type="STRING" id="137265.SAMN05421684_2691"/>
<evidence type="ECO:0000313" key="4">
    <source>
        <dbReference type="EMBL" id="SDY97770.1"/>
    </source>
</evidence>
<evidence type="ECO:0000259" key="3">
    <source>
        <dbReference type="PROSITE" id="PS51186"/>
    </source>
</evidence>
<dbReference type="PANTHER" id="PTHR43877">
    <property type="entry name" value="AMINOALKYLPHOSPHONATE N-ACETYLTRANSFERASE-RELATED-RELATED"/>
    <property type="match status" value="1"/>
</dbReference>
<dbReference type="Pfam" id="PF13302">
    <property type="entry name" value="Acetyltransf_3"/>
    <property type="match status" value="1"/>
</dbReference>
<keyword evidence="2" id="KW-0012">Acyltransferase</keyword>
<dbReference type="GO" id="GO:0016747">
    <property type="term" value="F:acyltransferase activity, transferring groups other than amino-acyl groups"/>
    <property type="evidence" value="ECO:0007669"/>
    <property type="project" value="InterPro"/>
</dbReference>
<dbReference type="PROSITE" id="PS51186">
    <property type="entry name" value="GNAT"/>
    <property type="match status" value="1"/>
</dbReference>
<proteinExistence type="predicted"/>
<dbReference type="AlphaFoldDB" id="A0A1H3P9Q7"/>
<sequence>MPVVLTPLDDALIERLLAVAVADATPEEVMPPVDGPAGWTPARQEFFRAFHRERSPGLAGPLRTVMYAVHADDDLVGMIRLTLEHDEAETGMWLARAARGRGLAAPALLALLEQAQRAGARTVSAETTPGNRAAQATLSRCGAVLDHQGDKVYARLELDA</sequence>